<keyword evidence="2" id="KW-1185">Reference proteome</keyword>
<proteinExistence type="predicted"/>
<organism evidence="1 2">
    <name type="scientific">Daphnia pulex</name>
    <name type="common">Water flea</name>
    <dbReference type="NCBI Taxonomy" id="6669"/>
    <lineage>
        <taxon>Eukaryota</taxon>
        <taxon>Metazoa</taxon>
        <taxon>Ecdysozoa</taxon>
        <taxon>Arthropoda</taxon>
        <taxon>Crustacea</taxon>
        <taxon>Branchiopoda</taxon>
        <taxon>Diplostraca</taxon>
        <taxon>Cladocera</taxon>
        <taxon>Anomopoda</taxon>
        <taxon>Daphniidae</taxon>
        <taxon>Daphnia</taxon>
    </lineage>
</organism>
<dbReference type="InParanoid" id="E9HGA9"/>
<dbReference type="HOGENOM" id="CLU_1138994_0_0_1"/>
<dbReference type="EMBL" id="GL732640">
    <property type="protein sequence ID" value="EFX69191.1"/>
    <property type="molecule type" value="Genomic_DNA"/>
</dbReference>
<sequence length="244" mass="27022">MNEKEDNVVPDGMEVLEDVSGRFDTRAGSDSEGYNSDALVSKPLKQKSLVQLKKIEAPLIPIGCLTGISAGMAKSRSKNKAVDLIDEEAMMVPPPLKRRGSPPKEFQPMLVAIERNGGQGKTVPANINIKLPLDNVEDMVELEELLESQPAAREQPVIIAKCKIFRSYTKLYFKLVRCYPKAPILSEGLDSSSSQDISVGLLLTRMAQEDGGREKRRQTAAIRKLAMASFKHTRKCKKTHNFII</sequence>
<protein>
    <submittedName>
        <fullName evidence="1">Uncharacterized protein</fullName>
    </submittedName>
</protein>
<name>E9HGA9_DAPPU</name>
<dbReference type="Proteomes" id="UP000000305">
    <property type="component" value="Unassembled WGS sequence"/>
</dbReference>
<dbReference type="KEGG" id="dpx:DAPPUDRAFT_113850"/>
<reference evidence="1 2" key="1">
    <citation type="journal article" date="2011" name="Science">
        <title>The ecoresponsive genome of Daphnia pulex.</title>
        <authorList>
            <person name="Colbourne J.K."/>
            <person name="Pfrender M.E."/>
            <person name="Gilbert D."/>
            <person name="Thomas W.K."/>
            <person name="Tucker A."/>
            <person name="Oakley T.H."/>
            <person name="Tokishita S."/>
            <person name="Aerts A."/>
            <person name="Arnold G.J."/>
            <person name="Basu M.K."/>
            <person name="Bauer D.J."/>
            <person name="Caceres C.E."/>
            <person name="Carmel L."/>
            <person name="Casola C."/>
            <person name="Choi J.H."/>
            <person name="Detter J.C."/>
            <person name="Dong Q."/>
            <person name="Dusheyko S."/>
            <person name="Eads B.D."/>
            <person name="Frohlich T."/>
            <person name="Geiler-Samerotte K.A."/>
            <person name="Gerlach D."/>
            <person name="Hatcher P."/>
            <person name="Jogdeo S."/>
            <person name="Krijgsveld J."/>
            <person name="Kriventseva E.V."/>
            <person name="Kultz D."/>
            <person name="Laforsch C."/>
            <person name="Lindquist E."/>
            <person name="Lopez J."/>
            <person name="Manak J.R."/>
            <person name="Muller J."/>
            <person name="Pangilinan J."/>
            <person name="Patwardhan R.P."/>
            <person name="Pitluck S."/>
            <person name="Pritham E.J."/>
            <person name="Rechtsteiner A."/>
            <person name="Rho M."/>
            <person name="Rogozin I.B."/>
            <person name="Sakarya O."/>
            <person name="Salamov A."/>
            <person name="Schaack S."/>
            <person name="Shapiro H."/>
            <person name="Shiga Y."/>
            <person name="Skalitzky C."/>
            <person name="Smith Z."/>
            <person name="Souvorov A."/>
            <person name="Sung W."/>
            <person name="Tang Z."/>
            <person name="Tsuchiya D."/>
            <person name="Tu H."/>
            <person name="Vos H."/>
            <person name="Wang M."/>
            <person name="Wolf Y.I."/>
            <person name="Yamagata H."/>
            <person name="Yamada T."/>
            <person name="Ye Y."/>
            <person name="Shaw J.R."/>
            <person name="Andrews J."/>
            <person name="Crease T.J."/>
            <person name="Tang H."/>
            <person name="Lucas S.M."/>
            <person name="Robertson H.M."/>
            <person name="Bork P."/>
            <person name="Koonin E.V."/>
            <person name="Zdobnov E.M."/>
            <person name="Grigoriev I.V."/>
            <person name="Lynch M."/>
            <person name="Boore J.L."/>
        </authorList>
    </citation>
    <scope>NUCLEOTIDE SEQUENCE [LARGE SCALE GENOMIC DNA]</scope>
</reference>
<gene>
    <name evidence="1" type="ORF">DAPPUDRAFT_113850</name>
</gene>
<evidence type="ECO:0000313" key="1">
    <source>
        <dbReference type="EMBL" id="EFX69191.1"/>
    </source>
</evidence>
<dbReference type="AlphaFoldDB" id="E9HGA9"/>
<accession>E9HGA9</accession>
<evidence type="ECO:0000313" key="2">
    <source>
        <dbReference type="Proteomes" id="UP000000305"/>
    </source>
</evidence>